<evidence type="ECO:0000259" key="3">
    <source>
        <dbReference type="PROSITE" id="PS50222"/>
    </source>
</evidence>
<dbReference type="InterPro" id="IPR050230">
    <property type="entry name" value="CALM/Myosin/TropC-like"/>
</dbReference>
<dbReference type="PROSITE" id="PS00018">
    <property type="entry name" value="EF_HAND_1"/>
    <property type="match status" value="2"/>
</dbReference>
<organism evidence="4 5">
    <name type="scientific">Durio zibethinus</name>
    <name type="common">Durian</name>
    <dbReference type="NCBI Taxonomy" id="66656"/>
    <lineage>
        <taxon>Eukaryota</taxon>
        <taxon>Viridiplantae</taxon>
        <taxon>Streptophyta</taxon>
        <taxon>Embryophyta</taxon>
        <taxon>Tracheophyta</taxon>
        <taxon>Spermatophyta</taxon>
        <taxon>Magnoliopsida</taxon>
        <taxon>eudicotyledons</taxon>
        <taxon>Gunneridae</taxon>
        <taxon>Pentapetalae</taxon>
        <taxon>rosids</taxon>
        <taxon>malvids</taxon>
        <taxon>Malvales</taxon>
        <taxon>Malvaceae</taxon>
        <taxon>Helicteroideae</taxon>
        <taxon>Durio</taxon>
    </lineage>
</organism>
<dbReference type="GO" id="GO:0016460">
    <property type="term" value="C:myosin II complex"/>
    <property type="evidence" value="ECO:0007669"/>
    <property type="project" value="TreeGrafter"/>
</dbReference>
<dbReference type="AlphaFoldDB" id="A0A6P6A585"/>
<dbReference type="GeneID" id="111306579"/>
<evidence type="ECO:0000256" key="2">
    <source>
        <dbReference type="ARBA" id="ARBA00022837"/>
    </source>
</evidence>
<dbReference type="KEGG" id="dzi:111306579"/>
<proteinExistence type="predicted"/>
<feature type="domain" description="EF-hand" evidence="3">
    <location>
        <begin position="18"/>
        <end position="53"/>
    </location>
</feature>
<accession>A0A6P6A585</accession>
<keyword evidence="4" id="KW-1185">Reference proteome</keyword>
<dbReference type="InterPro" id="IPR011992">
    <property type="entry name" value="EF-hand-dom_pair"/>
</dbReference>
<dbReference type="RefSeq" id="XP_022760134.1">
    <property type="nucleotide sequence ID" value="XM_022904399.1"/>
</dbReference>
<evidence type="ECO:0000256" key="1">
    <source>
        <dbReference type="ARBA" id="ARBA00022737"/>
    </source>
</evidence>
<dbReference type="Proteomes" id="UP000515121">
    <property type="component" value="Unplaced"/>
</dbReference>
<dbReference type="PANTHER" id="PTHR23048:SF0">
    <property type="entry name" value="CALMODULIN LIKE 3"/>
    <property type="match status" value="1"/>
</dbReference>
<dbReference type="FunFam" id="1.10.238.10:FF:000275">
    <property type="entry name" value="Probable calcium-binding protein CML27"/>
    <property type="match status" value="1"/>
</dbReference>
<reference evidence="5" key="1">
    <citation type="submission" date="2025-08" db="UniProtKB">
        <authorList>
            <consortium name="RefSeq"/>
        </authorList>
    </citation>
    <scope>IDENTIFICATION</scope>
    <source>
        <tissue evidence="5">Fruit stalk</tissue>
    </source>
</reference>
<dbReference type="PROSITE" id="PS50222">
    <property type="entry name" value="EF_HAND_2"/>
    <property type="match status" value="2"/>
</dbReference>
<evidence type="ECO:0000313" key="4">
    <source>
        <dbReference type="Proteomes" id="UP000515121"/>
    </source>
</evidence>
<dbReference type="Gene3D" id="1.10.238.10">
    <property type="entry name" value="EF-hand"/>
    <property type="match status" value="1"/>
</dbReference>
<evidence type="ECO:0000313" key="5">
    <source>
        <dbReference type="RefSeq" id="XP_022760134.1"/>
    </source>
</evidence>
<dbReference type="InterPro" id="IPR018247">
    <property type="entry name" value="EF_Hand_1_Ca_BS"/>
</dbReference>
<sequence>MSTIKLDIAQRTSFVSQENMVQLQKVFNQFDANNDGEISVTELGDVLKTLGSSYTEEELKRVMEDIDTDKDGFINLSEFCSLCRSSFDAVAATLSPRCCFLANDENHQAFANSVGLPASCLSTEAVETSSTDCSKSS</sequence>
<keyword evidence="1" id="KW-0677">Repeat</keyword>
<name>A0A6P6A585_DURZI</name>
<dbReference type="PANTHER" id="PTHR23048">
    <property type="entry name" value="MYOSIN LIGHT CHAIN 1, 3"/>
    <property type="match status" value="1"/>
</dbReference>
<dbReference type="SMART" id="SM00054">
    <property type="entry name" value="EFh"/>
    <property type="match status" value="2"/>
</dbReference>
<dbReference type="SUPFAM" id="SSF47473">
    <property type="entry name" value="EF-hand"/>
    <property type="match status" value="1"/>
</dbReference>
<dbReference type="Pfam" id="PF13499">
    <property type="entry name" value="EF-hand_7"/>
    <property type="match status" value="1"/>
</dbReference>
<dbReference type="CDD" id="cd00051">
    <property type="entry name" value="EFh"/>
    <property type="match status" value="1"/>
</dbReference>
<dbReference type="OrthoDB" id="26525at2759"/>
<dbReference type="InterPro" id="IPR002048">
    <property type="entry name" value="EF_hand_dom"/>
</dbReference>
<dbReference type="GO" id="GO:0005509">
    <property type="term" value="F:calcium ion binding"/>
    <property type="evidence" value="ECO:0007669"/>
    <property type="project" value="InterPro"/>
</dbReference>
<feature type="domain" description="EF-hand" evidence="3">
    <location>
        <begin position="54"/>
        <end position="89"/>
    </location>
</feature>
<keyword evidence="2" id="KW-0106">Calcium</keyword>
<protein>
    <submittedName>
        <fullName evidence="5">Probable calcium-binding protein CML27</fullName>
    </submittedName>
</protein>
<gene>
    <name evidence="5" type="primary">LOC111306579</name>
</gene>